<organism evidence="1 2">
    <name type="scientific">Stentor coeruleus</name>
    <dbReference type="NCBI Taxonomy" id="5963"/>
    <lineage>
        <taxon>Eukaryota</taxon>
        <taxon>Sar</taxon>
        <taxon>Alveolata</taxon>
        <taxon>Ciliophora</taxon>
        <taxon>Postciliodesmatophora</taxon>
        <taxon>Heterotrichea</taxon>
        <taxon>Heterotrichida</taxon>
        <taxon>Stentoridae</taxon>
        <taxon>Stentor</taxon>
    </lineage>
</organism>
<dbReference type="AlphaFoldDB" id="A0A1R2BCZ4"/>
<name>A0A1R2BCZ4_9CILI</name>
<accession>A0A1R2BCZ4</accession>
<gene>
    <name evidence="1" type="ORF">SteCoe_26492</name>
</gene>
<evidence type="ECO:0000313" key="2">
    <source>
        <dbReference type="Proteomes" id="UP000187209"/>
    </source>
</evidence>
<dbReference type="Proteomes" id="UP000187209">
    <property type="component" value="Unassembled WGS sequence"/>
</dbReference>
<sequence>MQDQFELFNYDNKPRDTIKIDHFKGKEEVCVSPQIEKIKFYNQNCINTKKNKLNTKKSTLALKPISELKQVFNLSLPKMSFKGATSKNIKHKSIRASKASKNFGRLTERSHNNEEIEDDSEYPYKEVLDEEIKLNSSAFNQNLRARHLEINSHSCKNSMNYIDFQNTFQSYPENPYESIQESDEPILPQKTEIPFALGFNTNLESPISQSNLYEIPSIIPSKSSLPISQQNSLNQMLPPKLGVPQPWSNEWVLSSKTKPQIPNPNLNPKLNFSSEDPNYVSLSEDNPLILKSNNIIFPNMHSLPPPPLKASQYSSGSITKFPLPMNNPLPHNMIISEKDDLGKMDFFIPPPPLFNCPPVNFIPVINCPIVQNTSSSVVEDNNL</sequence>
<reference evidence="1 2" key="1">
    <citation type="submission" date="2016-11" db="EMBL/GenBank/DDBJ databases">
        <title>The macronuclear genome of Stentor coeruleus: a giant cell with tiny introns.</title>
        <authorList>
            <person name="Slabodnick M."/>
            <person name="Ruby J.G."/>
            <person name="Reiff S.B."/>
            <person name="Swart E.C."/>
            <person name="Gosai S."/>
            <person name="Prabakaran S."/>
            <person name="Witkowska E."/>
            <person name="Larue G.E."/>
            <person name="Fisher S."/>
            <person name="Freeman R.M."/>
            <person name="Gunawardena J."/>
            <person name="Chu W."/>
            <person name="Stover N.A."/>
            <person name="Gregory B.D."/>
            <person name="Nowacki M."/>
            <person name="Derisi J."/>
            <person name="Roy S.W."/>
            <person name="Marshall W.F."/>
            <person name="Sood P."/>
        </authorList>
    </citation>
    <scope>NUCLEOTIDE SEQUENCE [LARGE SCALE GENOMIC DNA]</scope>
    <source>
        <strain evidence="1">WM001</strain>
    </source>
</reference>
<keyword evidence="2" id="KW-1185">Reference proteome</keyword>
<dbReference type="EMBL" id="MPUH01000743">
    <property type="protein sequence ID" value="OMJ74560.1"/>
    <property type="molecule type" value="Genomic_DNA"/>
</dbReference>
<protein>
    <submittedName>
        <fullName evidence="1">Uncharacterized protein</fullName>
    </submittedName>
</protein>
<evidence type="ECO:0000313" key="1">
    <source>
        <dbReference type="EMBL" id="OMJ74560.1"/>
    </source>
</evidence>
<proteinExistence type="predicted"/>
<comment type="caution">
    <text evidence="1">The sequence shown here is derived from an EMBL/GenBank/DDBJ whole genome shotgun (WGS) entry which is preliminary data.</text>
</comment>